<feature type="region of interest" description="Disordered" evidence="17">
    <location>
        <begin position="577"/>
        <end position="615"/>
    </location>
</feature>
<dbReference type="GO" id="GO:0005730">
    <property type="term" value="C:nucleolus"/>
    <property type="evidence" value="ECO:0007669"/>
    <property type="project" value="UniProtKB-SubCell"/>
</dbReference>
<keyword evidence="3" id="KW-0698">rRNA processing</keyword>
<sequence>MDAAKLSKKRKYKDGSSSAKAAAAAPAKATAPVPKSKKLKRAEPVVEPEESDSDDDDDDDDEEEQGEDASASGSDNDNEDEAENEQDGEDAAELDRRVEAADKDDDGEADAGADLPDGSALTLPPTAATDAQNFADLKLSDKSAKAIEEMGFTKMTEIQRRAVPPGLAGKDILGAAKTGSGKTLAFLIPAVEMLCSLRFKPRNGTGVIVVSPTRELALQIFGVARELMAHHSQTYGIVIGGANRKAEADKLSKGVNLIIATPGRLLDHLQNTPFVFKNLKSLIIDEADRILEIGFEDEMRQIIKILPSQERQTMLFSATQTTKVEDLARISLRPGPLYINVDEEKQHSTVEGLEQGYVVCEADKRFLLLFSFLKRNLSKKVIVFFSSCACVDYHSELLNYIDLPVLALHGKQKQQKRTNTFFEFVNAKQGILICTDVAARGLDIPAVDWIVQFDPPDDPRDYIHRVGRTARGSGKKGKSLMFLQPSEVGFLSHLKSARVPVVEFDFPAKKIINVQSQLEKLISQNYYLNKSAKDGLRSYLHAYASHSLRTVFDVNKLDLTRVAKSFGFSTPPRIDITLGAGMHGNKNGGGKGGQQGRRPYGSQPQQQRSRGQQRR</sequence>
<comment type="function">
    <text evidence="10">ATP-dependent RNA helicase involved in 40S ribosomal subunit biogenesis. Required for the processing and cleavage of 35S pre-rRNA at sites A0, A1, and A2, leading to mature 18S rRNA.</text>
</comment>
<dbReference type="InterPro" id="IPR001650">
    <property type="entry name" value="Helicase_C-like"/>
</dbReference>
<comment type="function">
    <text evidence="16">RNA helicase.</text>
</comment>
<dbReference type="GO" id="GO:0016787">
    <property type="term" value="F:hydrolase activity"/>
    <property type="evidence" value="ECO:0007669"/>
    <property type="project" value="UniProtKB-KW"/>
</dbReference>
<proteinExistence type="inferred from homology"/>
<dbReference type="SMART" id="SM00487">
    <property type="entry name" value="DEXDc"/>
    <property type="match status" value="1"/>
</dbReference>
<evidence type="ECO:0000256" key="15">
    <source>
        <dbReference type="RuleBase" id="RU000492"/>
    </source>
</evidence>
<dbReference type="SUPFAM" id="SSF52540">
    <property type="entry name" value="P-loop containing nucleoside triphosphate hydrolases"/>
    <property type="match status" value="1"/>
</dbReference>
<feature type="region of interest" description="Disordered" evidence="17">
    <location>
        <begin position="1"/>
        <end position="125"/>
    </location>
</feature>
<dbReference type="Pfam" id="PF00271">
    <property type="entry name" value="Helicase_C"/>
    <property type="match status" value="1"/>
</dbReference>
<feature type="compositionally biased region" description="Basic residues" evidence="17">
    <location>
        <begin position="1"/>
        <end position="12"/>
    </location>
</feature>
<keyword evidence="22" id="KW-1185">Reference proteome</keyword>
<evidence type="ECO:0000256" key="7">
    <source>
        <dbReference type="ARBA" id="ARBA00022840"/>
    </source>
</evidence>
<dbReference type="GO" id="GO:0006364">
    <property type="term" value="P:rRNA processing"/>
    <property type="evidence" value="ECO:0007669"/>
    <property type="project" value="UniProtKB-KW"/>
</dbReference>
<comment type="subunit">
    <text evidence="12">Associates in the nucleolus with the 60S and pre-60S ribosomal subunits.</text>
</comment>
<dbReference type="InterPro" id="IPR027417">
    <property type="entry name" value="P-loop_NTPase"/>
</dbReference>
<dbReference type="Proteomes" id="UP000756346">
    <property type="component" value="Unassembled WGS sequence"/>
</dbReference>
<feature type="compositionally biased region" description="Low complexity" evidence="17">
    <location>
        <begin position="16"/>
        <end position="34"/>
    </location>
</feature>
<feature type="compositionally biased region" description="Acidic residues" evidence="17">
    <location>
        <begin position="46"/>
        <end position="67"/>
    </location>
</feature>
<keyword evidence="9" id="KW-0539">Nucleus</keyword>
<evidence type="ECO:0000256" key="3">
    <source>
        <dbReference type="ARBA" id="ARBA00022552"/>
    </source>
</evidence>
<dbReference type="PROSITE" id="PS51192">
    <property type="entry name" value="HELICASE_ATP_BIND_1"/>
    <property type="match status" value="1"/>
</dbReference>
<dbReference type="PROSITE" id="PS51194">
    <property type="entry name" value="HELICASE_CTER"/>
    <property type="match status" value="1"/>
</dbReference>
<dbReference type="GeneID" id="70178906"/>
<evidence type="ECO:0000256" key="14">
    <source>
        <dbReference type="PROSITE-ProRule" id="PRU00552"/>
    </source>
</evidence>
<dbReference type="EMBL" id="JAGTJQ010000001">
    <property type="protein sequence ID" value="KAH7040069.1"/>
    <property type="molecule type" value="Genomic_DNA"/>
</dbReference>
<comment type="subcellular location">
    <subcellularLocation>
        <location evidence="1">Nucleus</location>
        <location evidence="1">Nucleolus</location>
    </subcellularLocation>
</comment>
<dbReference type="InterPro" id="IPR014001">
    <property type="entry name" value="Helicase_ATP-bd"/>
</dbReference>
<keyword evidence="6 15" id="KW-0347">Helicase</keyword>
<dbReference type="GO" id="GO:0003723">
    <property type="term" value="F:RNA binding"/>
    <property type="evidence" value="ECO:0007669"/>
    <property type="project" value="UniProtKB-UniRule"/>
</dbReference>
<dbReference type="CDD" id="cd18787">
    <property type="entry name" value="SF2_C_DEAD"/>
    <property type="match status" value="1"/>
</dbReference>
<dbReference type="Gene3D" id="3.40.50.300">
    <property type="entry name" value="P-loop containing nucleotide triphosphate hydrolases"/>
    <property type="match status" value="2"/>
</dbReference>
<feature type="short sequence motif" description="Q motif" evidence="14">
    <location>
        <begin position="132"/>
        <end position="160"/>
    </location>
</feature>
<evidence type="ECO:0000313" key="21">
    <source>
        <dbReference type="EMBL" id="KAH7040069.1"/>
    </source>
</evidence>
<dbReference type="GO" id="GO:0003724">
    <property type="term" value="F:RNA helicase activity"/>
    <property type="evidence" value="ECO:0007669"/>
    <property type="project" value="UniProtKB-EC"/>
</dbReference>
<dbReference type="Pfam" id="PF00270">
    <property type="entry name" value="DEAD"/>
    <property type="match status" value="1"/>
</dbReference>
<evidence type="ECO:0000256" key="1">
    <source>
        <dbReference type="ARBA" id="ARBA00004604"/>
    </source>
</evidence>
<comment type="catalytic activity">
    <reaction evidence="13 16">
        <text>ATP + H2O = ADP + phosphate + H(+)</text>
        <dbReference type="Rhea" id="RHEA:13065"/>
        <dbReference type="ChEBI" id="CHEBI:15377"/>
        <dbReference type="ChEBI" id="CHEBI:15378"/>
        <dbReference type="ChEBI" id="CHEBI:30616"/>
        <dbReference type="ChEBI" id="CHEBI:43474"/>
        <dbReference type="ChEBI" id="CHEBI:456216"/>
        <dbReference type="EC" id="3.6.4.13"/>
    </reaction>
</comment>
<dbReference type="SMART" id="SM01178">
    <property type="entry name" value="DUF4217"/>
    <property type="match status" value="1"/>
</dbReference>
<keyword evidence="2" id="KW-0690">Ribosome biogenesis</keyword>
<evidence type="ECO:0000256" key="6">
    <source>
        <dbReference type="ARBA" id="ARBA00022806"/>
    </source>
</evidence>
<evidence type="ECO:0000256" key="17">
    <source>
        <dbReference type="SAM" id="MobiDB-lite"/>
    </source>
</evidence>
<keyword evidence="8 16" id="KW-0694">RNA-binding</keyword>
<organism evidence="21 22">
    <name type="scientific">Microdochium trichocladiopsis</name>
    <dbReference type="NCBI Taxonomy" id="1682393"/>
    <lineage>
        <taxon>Eukaryota</taxon>
        <taxon>Fungi</taxon>
        <taxon>Dikarya</taxon>
        <taxon>Ascomycota</taxon>
        <taxon>Pezizomycotina</taxon>
        <taxon>Sordariomycetes</taxon>
        <taxon>Xylariomycetidae</taxon>
        <taxon>Xylariales</taxon>
        <taxon>Microdochiaceae</taxon>
        <taxon>Microdochium</taxon>
    </lineage>
</organism>
<gene>
    <name evidence="21" type="ORF">B0I36DRAFT_234932</name>
</gene>
<evidence type="ECO:0000256" key="4">
    <source>
        <dbReference type="ARBA" id="ARBA00022741"/>
    </source>
</evidence>
<dbReference type="Pfam" id="PF13959">
    <property type="entry name" value="CTE_SPB4"/>
    <property type="match status" value="1"/>
</dbReference>
<keyword evidence="5 15" id="KW-0378">Hydrolase</keyword>
<evidence type="ECO:0000256" key="9">
    <source>
        <dbReference type="ARBA" id="ARBA00023242"/>
    </source>
</evidence>
<evidence type="ECO:0000256" key="2">
    <source>
        <dbReference type="ARBA" id="ARBA00022517"/>
    </source>
</evidence>
<evidence type="ECO:0000259" key="19">
    <source>
        <dbReference type="PROSITE" id="PS51194"/>
    </source>
</evidence>
<evidence type="ECO:0000256" key="8">
    <source>
        <dbReference type="ARBA" id="ARBA00022884"/>
    </source>
</evidence>
<evidence type="ECO:0000256" key="12">
    <source>
        <dbReference type="ARBA" id="ARBA00024365"/>
    </source>
</evidence>
<feature type="compositionally biased region" description="Low complexity" evidence="17">
    <location>
        <begin position="596"/>
        <end position="615"/>
    </location>
</feature>
<evidence type="ECO:0000256" key="13">
    <source>
        <dbReference type="ARBA" id="ARBA00047984"/>
    </source>
</evidence>
<dbReference type="InterPro" id="IPR025313">
    <property type="entry name" value="SPB4-like_CTE"/>
</dbReference>
<evidence type="ECO:0000313" key="22">
    <source>
        <dbReference type="Proteomes" id="UP000756346"/>
    </source>
</evidence>
<feature type="domain" description="Helicase C-terminal" evidence="19">
    <location>
        <begin position="352"/>
        <end position="522"/>
    </location>
</feature>
<evidence type="ECO:0000259" key="18">
    <source>
        <dbReference type="PROSITE" id="PS51192"/>
    </source>
</evidence>
<evidence type="ECO:0000256" key="16">
    <source>
        <dbReference type="RuleBase" id="RU365068"/>
    </source>
</evidence>
<feature type="compositionally biased region" description="Acidic residues" evidence="17">
    <location>
        <begin position="102"/>
        <end position="111"/>
    </location>
</feature>
<dbReference type="PROSITE" id="PS00039">
    <property type="entry name" value="DEAD_ATP_HELICASE"/>
    <property type="match status" value="1"/>
</dbReference>
<protein>
    <recommendedName>
        <fullName evidence="16">ATP-dependent RNA helicase</fullName>
        <ecNumber evidence="16">3.6.4.13</ecNumber>
    </recommendedName>
</protein>
<dbReference type="GO" id="GO:0005524">
    <property type="term" value="F:ATP binding"/>
    <property type="evidence" value="ECO:0007669"/>
    <property type="project" value="UniProtKB-UniRule"/>
</dbReference>
<feature type="domain" description="DEAD-box RNA helicase Q" evidence="20">
    <location>
        <begin position="132"/>
        <end position="160"/>
    </location>
</feature>
<dbReference type="InterPro" id="IPR044773">
    <property type="entry name" value="DDX18/Has1_DEADc"/>
</dbReference>
<dbReference type="PROSITE" id="PS51195">
    <property type="entry name" value="Q_MOTIF"/>
    <property type="match status" value="1"/>
</dbReference>
<reference evidence="21" key="1">
    <citation type="journal article" date="2021" name="Nat. Commun.">
        <title>Genetic determinants of endophytism in the Arabidopsis root mycobiome.</title>
        <authorList>
            <person name="Mesny F."/>
            <person name="Miyauchi S."/>
            <person name="Thiergart T."/>
            <person name="Pickel B."/>
            <person name="Atanasova L."/>
            <person name="Karlsson M."/>
            <person name="Huettel B."/>
            <person name="Barry K.W."/>
            <person name="Haridas S."/>
            <person name="Chen C."/>
            <person name="Bauer D."/>
            <person name="Andreopoulos W."/>
            <person name="Pangilinan J."/>
            <person name="LaButti K."/>
            <person name="Riley R."/>
            <person name="Lipzen A."/>
            <person name="Clum A."/>
            <person name="Drula E."/>
            <person name="Henrissat B."/>
            <person name="Kohler A."/>
            <person name="Grigoriev I.V."/>
            <person name="Martin F.M."/>
            <person name="Hacquard S."/>
        </authorList>
    </citation>
    <scope>NUCLEOTIDE SEQUENCE</scope>
    <source>
        <strain evidence="21">MPI-CAGE-CH-0230</strain>
    </source>
</reference>
<comment type="domain">
    <text evidence="16">The Q motif is unique to and characteristic of the DEAD box family of RNA helicases and controls ATP binding and hydrolysis.</text>
</comment>
<keyword evidence="7 15" id="KW-0067">ATP-binding</keyword>
<comment type="similarity">
    <text evidence="11">Belongs to the DEAD box helicase family. DDX18/HAS1 subfamily.</text>
</comment>
<dbReference type="AlphaFoldDB" id="A0A9P8YGP5"/>
<evidence type="ECO:0000256" key="5">
    <source>
        <dbReference type="ARBA" id="ARBA00022801"/>
    </source>
</evidence>
<feature type="compositionally biased region" description="Acidic residues" evidence="17">
    <location>
        <begin position="76"/>
        <end position="92"/>
    </location>
</feature>
<dbReference type="InterPro" id="IPR000629">
    <property type="entry name" value="RNA-helicase_DEAD-box_CS"/>
</dbReference>
<dbReference type="OrthoDB" id="10259640at2759"/>
<dbReference type="CDD" id="cd17942">
    <property type="entry name" value="DEADc_DDX18"/>
    <property type="match status" value="1"/>
</dbReference>
<keyword evidence="4 15" id="KW-0547">Nucleotide-binding</keyword>
<dbReference type="FunFam" id="3.40.50.300:FF:000379">
    <property type="entry name" value="RNA helicase"/>
    <property type="match status" value="1"/>
</dbReference>
<feature type="compositionally biased region" description="Gly residues" evidence="17">
    <location>
        <begin position="586"/>
        <end position="595"/>
    </location>
</feature>
<comment type="caution">
    <text evidence="21">The sequence shown here is derived from an EMBL/GenBank/DDBJ whole genome shotgun (WGS) entry which is preliminary data.</text>
</comment>
<dbReference type="PANTHER" id="PTHR24031">
    <property type="entry name" value="RNA HELICASE"/>
    <property type="match status" value="1"/>
</dbReference>
<feature type="domain" description="Helicase ATP-binding" evidence="18">
    <location>
        <begin position="163"/>
        <end position="338"/>
    </location>
</feature>
<evidence type="ECO:0000256" key="11">
    <source>
        <dbReference type="ARBA" id="ARBA00024357"/>
    </source>
</evidence>
<feature type="compositionally biased region" description="Low complexity" evidence="17">
    <location>
        <begin position="112"/>
        <end position="125"/>
    </location>
</feature>
<dbReference type="InterPro" id="IPR011545">
    <property type="entry name" value="DEAD/DEAH_box_helicase_dom"/>
</dbReference>
<dbReference type="SMART" id="SM00490">
    <property type="entry name" value="HELICc"/>
    <property type="match status" value="1"/>
</dbReference>
<accession>A0A9P8YGP5</accession>
<evidence type="ECO:0000259" key="20">
    <source>
        <dbReference type="PROSITE" id="PS51195"/>
    </source>
</evidence>
<dbReference type="RefSeq" id="XP_046018124.1">
    <property type="nucleotide sequence ID" value="XM_046149360.1"/>
</dbReference>
<dbReference type="InterPro" id="IPR014014">
    <property type="entry name" value="RNA_helicase_DEAD_Q_motif"/>
</dbReference>
<name>A0A9P8YGP5_9PEZI</name>
<dbReference type="FunFam" id="3.40.50.300:FF:000460">
    <property type="entry name" value="RNA helicase"/>
    <property type="match status" value="1"/>
</dbReference>
<dbReference type="EC" id="3.6.4.13" evidence="16"/>
<evidence type="ECO:0000256" key="10">
    <source>
        <dbReference type="ARBA" id="ARBA00024310"/>
    </source>
</evidence>